<sequence length="193" mass="21170">MSHELHTHAPHEEAVHEAAHTPGPGHSLAQWVAIFTALIAAFGAMVSYEGTNMMTEVLLYKNEAVLSTAKATDQWNYYQAVSTKANLMALGLTLAPSTRSQDFKDKLAKYEAQKIAIRKEAERLDHEAAMANAKSAKLNRPHHNLEIAMIFLQIAISLASITALTRRKWLFAAGIVSSGIGIWLWAAALLAMH</sequence>
<dbReference type="InterPro" id="IPR025570">
    <property type="entry name" value="DUF4337"/>
</dbReference>
<accession>A0A1P8UFX2</accession>
<evidence type="ECO:0000313" key="4">
    <source>
        <dbReference type="EMBL" id="APZ42715.1"/>
    </source>
</evidence>
<feature type="region of interest" description="Disordered" evidence="2">
    <location>
        <begin position="1"/>
        <end position="22"/>
    </location>
</feature>
<dbReference type="KEGG" id="afy:BW247_06070"/>
<evidence type="ECO:0000256" key="3">
    <source>
        <dbReference type="SAM" id="Phobius"/>
    </source>
</evidence>
<proteinExistence type="predicted"/>
<dbReference type="EMBL" id="CP019434">
    <property type="protein sequence ID" value="APZ42715.1"/>
    <property type="molecule type" value="Genomic_DNA"/>
</dbReference>
<feature type="transmembrane region" description="Helical" evidence="3">
    <location>
        <begin position="28"/>
        <end position="48"/>
    </location>
</feature>
<keyword evidence="5" id="KW-1185">Reference proteome</keyword>
<dbReference type="STRING" id="1765967.BW247_06070"/>
<keyword evidence="3" id="KW-0472">Membrane</keyword>
<evidence type="ECO:0008006" key="6">
    <source>
        <dbReference type="Google" id="ProtNLM"/>
    </source>
</evidence>
<dbReference type="OrthoDB" id="9806096at2"/>
<name>A0A1P8UFX2_9GAMM</name>
<dbReference type="Proteomes" id="UP000243807">
    <property type="component" value="Chromosome"/>
</dbReference>
<feature type="coiled-coil region" evidence="1">
    <location>
        <begin position="100"/>
        <end position="127"/>
    </location>
</feature>
<feature type="transmembrane region" description="Helical" evidence="3">
    <location>
        <begin position="144"/>
        <end position="163"/>
    </location>
</feature>
<dbReference type="AlphaFoldDB" id="A0A1P8UFX2"/>
<organism evidence="4 5">
    <name type="scientific">Acidihalobacter ferrooxydans</name>
    <dbReference type="NCBI Taxonomy" id="1765967"/>
    <lineage>
        <taxon>Bacteria</taxon>
        <taxon>Pseudomonadati</taxon>
        <taxon>Pseudomonadota</taxon>
        <taxon>Gammaproteobacteria</taxon>
        <taxon>Chromatiales</taxon>
        <taxon>Ectothiorhodospiraceae</taxon>
        <taxon>Acidihalobacter</taxon>
    </lineage>
</organism>
<gene>
    <name evidence="4" type="ORF">BW247_06070</name>
</gene>
<dbReference type="RefSeq" id="WP_076836366.1">
    <property type="nucleotide sequence ID" value="NZ_CP019434.1"/>
</dbReference>
<keyword evidence="1" id="KW-0175">Coiled coil</keyword>
<evidence type="ECO:0000256" key="2">
    <source>
        <dbReference type="SAM" id="MobiDB-lite"/>
    </source>
</evidence>
<feature type="transmembrane region" description="Helical" evidence="3">
    <location>
        <begin position="169"/>
        <end position="192"/>
    </location>
</feature>
<keyword evidence="3" id="KW-0812">Transmembrane</keyword>
<keyword evidence="3" id="KW-1133">Transmembrane helix</keyword>
<reference evidence="4 5" key="1">
    <citation type="submission" date="2017-01" db="EMBL/GenBank/DDBJ databases">
        <title>Draft sequence of Acidihalobacter ferrooxidans strain DSM 14175 (strain V8).</title>
        <authorList>
            <person name="Khaleque H.N."/>
            <person name="Ramsay J.P."/>
            <person name="Murphy R.J.T."/>
            <person name="Kaksonen A.H."/>
            <person name="Boxall N.J."/>
            <person name="Watkin E.L.J."/>
        </authorList>
    </citation>
    <scope>NUCLEOTIDE SEQUENCE [LARGE SCALE GENOMIC DNA]</scope>
    <source>
        <strain evidence="4 5">V8</strain>
    </source>
</reference>
<feature type="compositionally biased region" description="Basic and acidic residues" evidence="2">
    <location>
        <begin position="1"/>
        <end position="19"/>
    </location>
</feature>
<dbReference type="Pfam" id="PF14235">
    <property type="entry name" value="DUF4337"/>
    <property type="match status" value="1"/>
</dbReference>
<evidence type="ECO:0000313" key="5">
    <source>
        <dbReference type="Proteomes" id="UP000243807"/>
    </source>
</evidence>
<protein>
    <recommendedName>
        <fullName evidence="6">DUF4337 domain-containing protein</fullName>
    </recommendedName>
</protein>
<evidence type="ECO:0000256" key="1">
    <source>
        <dbReference type="SAM" id="Coils"/>
    </source>
</evidence>